<dbReference type="EMBL" id="AZBU02000001">
    <property type="protein sequence ID" value="TMS33270.1"/>
    <property type="molecule type" value="Genomic_DNA"/>
</dbReference>
<keyword evidence="3" id="KW-1185">Reference proteome</keyword>
<feature type="region of interest" description="Disordered" evidence="1">
    <location>
        <begin position="41"/>
        <end position="60"/>
    </location>
</feature>
<feature type="region of interest" description="Disordered" evidence="1">
    <location>
        <begin position="686"/>
        <end position="718"/>
    </location>
</feature>
<feature type="compositionally biased region" description="Polar residues" evidence="1">
    <location>
        <begin position="477"/>
        <end position="492"/>
    </location>
</feature>
<evidence type="ECO:0000313" key="2">
    <source>
        <dbReference type="EMBL" id="TMS33270.1"/>
    </source>
</evidence>
<feature type="compositionally biased region" description="Low complexity" evidence="1">
    <location>
        <begin position="42"/>
        <end position="60"/>
    </location>
</feature>
<reference evidence="2 3" key="2">
    <citation type="journal article" date="2019" name="G3 (Bethesda)">
        <title>Hybrid Assembly of the Genome of the Entomopathogenic Nematode Steinernema carpocapsae Identifies the X-Chromosome.</title>
        <authorList>
            <person name="Serra L."/>
            <person name="Macchietto M."/>
            <person name="Macias-Munoz A."/>
            <person name="McGill C.J."/>
            <person name="Rodriguez I.M."/>
            <person name="Rodriguez B."/>
            <person name="Murad R."/>
            <person name="Mortazavi A."/>
        </authorList>
    </citation>
    <scope>NUCLEOTIDE SEQUENCE [LARGE SCALE GENOMIC DNA]</scope>
    <source>
        <strain evidence="2 3">ALL</strain>
    </source>
</reference>
<evidence type="ECO:0000256" key="1">
    <source>
        <dbReference type="SAM" id="MobiDB-lite"/>
    </source>
</evidence>
<dbReference type="AlphaFoldDB" id="A0A4U8UJT5"/>
<evidence type="ECO:0000313" key="3">
    <source>
        <dbReference type="Proteomes" id="UP000298663"/>
    </source>
</evidence>
<feature type="region of interest" description="Disordered" evidence="1">
    <location>
        <begin position="946"/>
        <end position="969"/>
    </location>
</feature>
<feature type="region of interest" description="Disordered" evidence="1">
    <location>
        <begin position="477"/>
        <end position="535"/>
    </location>
</feature>
<protein>
    <submittedName>
        <fullName evidence="2">Uncharacterized protein</fullName>
    </submittedName>
</protein>
<feature type="region of interest" description="Disordered" evidence="1">
    <location>
        <begin position="65"/>
        <end position="95"/>
    </location>
</feature>
<sequence length="988" mass="105365">MSSRYWDTSTPGHVVADQHQRNVVGSFAASITRGSFRAFRGVSRPSPMAAPPASASVSVPPQRMQSANVPAAPHPPRTLLKASPYPQMLPPDSSPLLQLDTLRSSKRRRRGRGLLRRKHQPGLIPRLSWSVTSFSDGRTSRICVAVKHLTRLQSSRFSSWTRFGAAKDEEVVGSFAASINRDSFRAFRGVSRPPPMAAPPASASGFVPPQCMQSANVPAAPPLTHDSFGSVVSPTNIASGQLTSSTVGHASEQQKTKKVVSSFAASINRGSFRAFRGVSRPPPMAAPHASASVFVPPQCMQSANVPAAPPSTQNSFESVVLPSYPQMLPPDSSPLLQASEQQKTKKVVGSFAASINRGSFRAFRGVSRASPTAAPPASASVFVPSQCMQSANVPAAPPSTQNSFESVVLPTNVASGQLTSSTVGASEQQKTKKVVGSFAASINRGSFRAFRGVSRASPTAAPPASASVFVPSQCMQSANVPAAPPSTQNSFESVYPQMLPPDSSPLLQSDTLRSSRRRRRSWAPSPQASTGAHSAPVECRVLLRRPHLPHLRRFPSRRSTCGLLTFPRHLHPPRTLLKASPYPQMLPPYSSPLLVSLKQLTRLQSSRFSSWTRFGAAKDEDGRGLLRRKHQPGLIPRHSAPRDTPRDTWSVACFSDGRTSRICVGSSRRSACSLLTFPRHLHPPRTLLKASPYPQMLPPDSSPLLQSDTLRSSRRRRRSFAASINRGSFRAYRGVSRASPTAAPPASTSVIYVASPTDVVSGQLTLSAVGNVRGQGSSGASQGGSLRPLPPALEEVVRRCGYGNAPTPFSQRQSFIRTAAGSALAGPYGTDRNRGTFNAQRGVSLPPPSRQAHRGHIRGRPATERGGFRGAGPPARARGAFHQHQHPNAAVAFGQSNRGGHQGGPRGHAAMERGELRNNEPRGALLGGCFPLGAPGAPKLAAAIPERQGQPQEPLGAPNNARPYPSSTRGMSQLAARMGRFPKVWAVA</sequence>
<proteinExistence type="predicted"/>
<name>A0A4U8UJT5_STECR</name>
<accession>A0A4U8UJT5</accession>
<reference evidence="2 3" key="1">
    <citation type="journal article" date="2015" name="Genome Biol.">
        <title>Comparative genomics of Steinernema reveals deeply conserved gene regulatory networks.</title>
        <authorList>
            <person name="Dillman A.R."/>
            <person name="Macchietto M."/>
            <person name="Porter C.F."/>
            <person name="Rogers A."/>
            <person name="Williams B."/>
            <person name="Antoshechkin I."/>
            <person name="Lee M.M."/>
            <person name="Goodwin Z."/>
            <person name="Lu X."/>
            <person name="Lewis E.E."/>
            <person name="Goodrich-Blair H."/>
            <person name="Stock S.P."/>
            <person name="Adams B.J."/>
            <person name="Sternberg P.W."/>
            <person name="Mortazavi A."/>
        </authorList>
    </citation>
    <scope>NUCLEOTIDE SEQUENCE [LARGE SCALE GENOMIC DNA]</scope>
    <source>
        <strain evidence="2 3">ALL</strain>
    </source>
</reference>
<feature type="region of interest" description="Disordered" evidence="1">
    <location>
        <begin position="826"/>
        <end position="879"/>
    </location>
</feature>
<gene>
    <name evidence="2" type="ORF">L596_001029</name>
</gene>
<organism evidence="2 3">
    <name type="scientific">Steinernema carpocapsae</name>
    <name type="common">Entomopathogenic nematode</name>
    <dbReference type="NCBI Taxonomy" id="34508"/>
    <lineage>
        <taxon>Eukaryota</taxon>
        <taxon>Metazoa</taxon>
        <taxon>Ecdysozoa</taxon>
        <taxon>Nematoda</taxon>
        <taxon>Chromadorea</taxon>
        <taxon>Rhabditida</taxon>
        <taxon>Tylenchina</taxon>
        <taxon>Panagrolaimomorpha</taxon>
        <taxon>Strongyloidoidea</taxon>
        <taxon>Steinernematidae</taxon>
        <taxon>Steinernema</taxon>
    </lineage>
</organism>
<comment type="caution">
    <text evidence="2">The sequence shown here is derived from an EMBL/GenBank/DDBJ whole genome shotgun (WGS) entry which is preliminary data.</text>
</comment>
<dbReference type="Proteomes" id="UP000298663">
    <property type="component" value="Unassembled WGS sequence"/>
</dbReference>